<dbReference type="GO" id="GO:0005525">
    <property type="term" value="F:GTP binding"/>
    <property type="evidence" value="ECO:0007669"/>
    <property type="project" value="UniProtKB-KW"/>
</dbReference>
<dbReference type="Proteomes" id="UP000515140">
    <property type="component" value="Unplaced"/>
</dbReference>
<comment type="subcellular location">
    <subcellularLocation>
        <location evidence="1">Cytoplasm</location>
    </subcellularLocation>
</comment>
<dbReference type="RefSeq" id="XP_020825670.1">
    <property type="nucleotide sequence ID" value="XM_020970011.1"/>
</dbReference>
<dbReference type="KEGG" id="pcw:110196646"/>
<dbReference type="Gene3D" id="3.90.1520.10">
    <property type="entry name" value="H-NOX domain"/>
    <property type="match status" value="1"/>
</dbReference>
<evidence type="ECO:0000256" key="7">
    <source>
        <dbReference type="ARBA" id="ARBA00023293"/>
    </source>
</evidence>
<evidence type="ECO:0000256" key="8">
    <source>
        <dbReference type="RuleBase" id="RU000405"/>
    </source>
</evidence>
<dbReference type="GO" id="GO:0070482">
    <property type="term" value="P:response to oxygen levels"/>
    <property type="evidence" value="ECO:0007669"/>
    <property type="project" value="TreeGrafter"/>
</dbReference>
<dbReference type="FunFam" id="3.30.450.260:FF:000002">
    <property type="entry name" value="guanylate cyclase soluble subunit alpha-2"/>
    <property type="match status" value="1"/>
</dbReference>
<keyword evidence="9" id="KW-0175">Coiled coil</keyword>
<evidence type="ECO:0000256" key="4">
    <source>
        <dbReference type="ARBA" id="ARBA00022741"/>
    </source>
</evidence>
<name>A0A6P5IU44_PHACI</name>
<evidence type="ECO:0000259" key="11">
    <source>
        <dbReference type="PROSITE" id="PS50125"/>
    </source>
</evidence>
<keyword evidence="3" id="KW-0963">Cytoplasm</keyword>
<dbReference type="PROSITE" id="PS00452">
    <property type="entry name" value="GUANYLATE_CYCLASE_1"/>
    <property type="match status" value="1"/>
</dbReference>
<evidence type="ECO:0000256" key="2">
    <source>
        <dbReference type="ARBA" id="ARBA00012202"/>
    </source>
</evidence>
<feature type="compositionally biased region" description="Basic and acidic residues" evidence="10">
    <location>
        <begin position="742"/>
        <end position="762"/>
    </location>
</feature>
<dbReference type="PANTHER" id="PTHR45655">
    <property type="entry name" value="GUANYLATE CYCLASE SOLUBLE SUBUNIT BETA-2"/>
    <property type="match status" value="1"/>
</dbReference>
<dbReference type="InterPro" id="IPR042463">
    <property type="entry name" value="HNOB_dom_associated_sf"/>
</dbReference>
<comment type="similarity">
    <text evidence="8">Belongs to the adenylyl cyclase class-4/guanylyl cyclase family.</text>
</comment>
<dbReference type="InParanoid" id="A0A6P5IU44"/>
<evidence type="ECO:0000256" key="9">
    <source>
        <dbReference type="SAM" id="Coils"/>
    </source>
</evidence>
<dbReference type="InterPro" id="IPR018297">
    <property type="entry name" value="A/G_cyclase_CS"/>
</dbReference>
<dbReference type="InterPro" id="IPR029787">
    <property type="entry name" value="Nucleotide_cyclase"/>
</dbReference>
<keyword evidence="6 8" id="KW-0456">Lyase</keyword>
<dbReference type="Gene3D" id="3.30.450.260">
    <property type="entry name" value="Haem NO binding associated domain"/>
    <property type="match status" value="1"/>
</dbReference>
<evidence type="ECO:0000256" key="3">
    <source>
        <dbReference type="ARBA" id="ARBA00022490"/>
    </source>
</evidence>
<dbReference type="Pfam" id="PF07701">
    <property type="entry name" value="HNOBA"/>
    <property type="match status" value="1"/>
</dbReference>
<sequence>MAVDLGSSQSGEIQVNPRVLHIDMTWSSGERTGFGTGSRIGGQYGFINTCLQSLVIEKFGEETWEKLKSCAEIQDAFMTYTVYDDAITIKLIQEACKLLGVSMEAILKMFGEYFFKFCKMSGYDRMLRTLGGNLMEFIENLDALHSYLALSYQAMNAPSFRVEKRANGTMLLHYYSDRRGLCHIVPGIMEAVAKDFFNMDMTMEILNKSEEEERTGKKEHVVFLIVQKHGRQVKKARSKMSQRSKNSKQDQEEVEQAFQRMKEKYLTLSVCPVKKSHWDIVRSIVIFGKGNLQNIFEPVYPERLWIEEKTFCNAFPFHIVFDATLRVKQAGVNIQKYVPGLQTQDIRVDDYFTIIHPQVTFNILSICKFINSQFVLKTRREMMPEAWKKQPALKLRGQMIWMESLQCMIYLCSPKLRSLQELEERNMHISDIARHDTTRDLILLNQQRLAEIELSNQLERKKEELRILSKHLAIEKKKTETLLYAMLPEHIANQLKEGKKVAAGEFKTCTILFSDVVTFTNICAACEPIQIVNMLNSMYSKFDRLTNVHDVYKVETIGDAYMVVGGVPVPVENHAQRVANFALGMRISAREVMNPVTREPIQIRVGIHTGPVLAGVVGDKMPRYCLFGDTVNTASRMESHGLPNKVHLSPAAYSALENHGFEIVERGEIEVKGKGKMTTYFLIQNLQVTENEIMGRTENLENKEEANALGIQDSQTVAVGRYEDSQHLLPNIDVAYAYDRSASEENSVKGENPKKRSDERQCPDQTNTHLFGRDNMHSSFCVLL</sequence>
<dbReference type="InterPro" id="IPR001054">
    <property type="entry name" value="A/G_cyclase"/>
</dbReference>
<evidence type="ECO:0000256" key="1">
    <source>
        <dbReference type="ARBA" id="ARBA00004496"/>
    </source>
</evidence>
<dbReference type="GO" id="GO:0019934">
    <property type="term" value="P:cGMP-mediated signaling"/>
    <property type="evidence" value="ECO:0007669"/>
    <property type="project" value="TreeGrafter"/>
</dbReference>
<evidence type="ECO:0000313" key="12">
    <source>
        <dbReference type="Proteomes" id="UP000515140"/>
    </source>
</evidence>
<dbReference type="FunCoup" id="A0A6P5IU44">
    <property type="interactions" value="205"/>
</dbReference>
<dbReference type="PROSITE" id="PS50125">
    <property type="entry name" value="GUANYLATE_CYCLASE_2"/>
    <property type="match status" value="1"/>
</dbReference>
<feature type="region of interest" description="Disordered" evidence="10">
    <location>
        <begin position="742"/>
        <end position="770"/>
    </location>
</feature>
<dbReference type="InterPro" id="IPR024096">
    <property type="entry name" value="NO_sig/Golgi_transp_ligand-bd"/>
</dbReference>
<keyword evidence="12" id="KW-1185">Reference proteome</keyword>
<protein>
    <recommendedName>
        <fullName evidence="2">guanylate cyclase</fullName>
        <ecNumber evidence="2">4.6.1.2</ecNumber>
    </recommendedName>
</protein>
<dbReference type="InterPro" id="IPR011645">
    <property type="entry name" value="HNOB_dom_associated"/>
</dbReference>
<dbReference type="Gene3D" id="6.10.250.780">
    <property type="match status" value="1"/>
</dbReference>
<dbReference type="EC" id="4.6.1.2" evidence="2"/>
<evidence type="ECO:0000313" key="13">
    <source>
        <dbReference type="RefSeq" id="XP_020825670.1"/>
    </source>
</evidence>
<keyword evidence="7" id="KW-0141">cGMP biosynthesis</keyword>
<evidence type="ECO:0000256" key="10">
    <source>
        <dbReference type="SAM" id="MobiDB-lite"/>
    </source>
</evidence>
<dbReference type="AlphaFoldDB" id="A0A6P5IU44"/>
<keyword evidence="5" id="KW-0342">GTP-binding</keyword>
<evidence type="ECO:0000256" key="5">
    <source>
        <dbReference type="ARBA" id="ARBA00023134"/>
    </source>
</evidence>
<feature type="coiled-coil region" evidence="9">
    <location>
        <begin position="444"/>
        <end position="478"/>
    </location>
</feature>
<gene>
    <name evidence="13" type="primary">LOC110196646</name>
</gene>
<organism evidence="12 13">
    <name type="scientific">Phascolarctos cinereus</name>
    <name type="common">Koala</name>
    <dbReference type="NCBI Taxonomy" id="38626"/>
    <lineage>
        <taxon>Eukaryota</taxon>
        <taxon>Metazoa</taxon>
        <taxon>Chordata</taxon>
        <taxon>Craniata</taxon>
        <taxon>Vertebrata</taxon>
        <taxon>Euteleostomi</taxon>
        <taxon>Mammalia</taxon>
        <taxon>Metatheria</taxon>
        <taxon>Diprotodontia</taxon>
        <taxon>Phascolarctidae</taxon>
        <taxon>Phascolarctos</taxon>
    </lineage>
</organism>
<dbReference type="Gene3D" id="3.30.70.1230">
    <property type="entry name" value="Nucleotide cyclase"/>
    <property type="match status" value="1"/>
</dbReference>
<dbReference type="SUPFAM" id="SSF55073">
    <property type="entry name" value="Nucleotide cyclase"/>
    <property type="match status" value="1"/>
</dbReference>
<dbReference type="GO" id="GO:0020037">
    <property type="term" value="F:heme binding"/>
    <property type="evidence" value="ECO:0007669"/>
    <property type="project" value="InterPro"/>
</dbReference>
<feature type="domain" description="Guanylate cyclase" evidence="11">
    <location>
        <begin position="510"/>
        <end position="638"/>
    </location>
</feature>
<dbReference type="PANTHER" id="PTHR45655:SF17">
    <property type="entry name" value="GUANYLATE CYCLASE SOLUBLE SUBUNIT BETA-2"/>
    <property type="match status" value="1"/>
</dbReference>
<proteinExistence type="inferred from homology"/>
<dbReference type="GO" id="GO:0004383">
    <property type="term" value="F:guanylate cyclase activity"/>
    <property type="evidence" value="ECO:0007669"/>
    <property type="project" value="UniProtKB-EC"/>
</dbReference>
<accession>A0A6P5IU44</accession>
<dbReference type="InterPro" id="IPR038158">
    <property type="entry name" value="H-NOX_domain_sf"/>
</dbReference>
<reference evidence="13" key="1">
    <citation type="submission" date="2025-08" db="UniProtKB">
        <authorList>
            <consortium name="RefSeq"/>
        </authorList>
    </citation>
    <scope>IDENTIFICATION</scope>
    <source>
        <tissue evidence="13">Spleen</tissue>
    </source>
</reference>
<dbReference type="CDD" id="cd07302">
    <property type="entry name" value="CHD"/>
    <property type="match status" value="1"/>
</dbReference>
<keyword evidence="4" id="KW-0547">Nucleotide-binding</keyword>
<dbReference type="SMART" id="SM00044">
    <property type="entry name" value="CYCc"/>
    <property type="match status" value="1"/>
</dbReference>
<dbReference type="GO" id="GO:0008074">
    <property type="term" value="C:guanylate cyclase complex, soluble"/>
    <property type="evidence" value="ECO:0007669"/>
    <property type="project" value="TreeGrafter"/>
</dbReference>
<dbReference type="FunFam" id="3.90.1520.10:FF:000006">
    <property type="entry name" value="guanylate cyclase soluble subunit beta-2-like"/>
    <property type="match status" value="1"/>
</dbReference>
<dbReference type="SUPFAM" id="SSF111126">
    <property type="entry name" value="Ligand-binding domain in the NO signalling and Golgi transport"/>
    <property type="match status" value="1"/>
</dbReference>
<dbReference type="Pfam" id="PF00211">
    <property type="entry name" value="Guanylate_cyc"/>
    <property type="match status" value="1"/>
</dbReference>
<dbReference type="FunFam" id="3.30.70.1230:FF:000007">
    <property type="entry name" value="Guanylate cyclase soluble subunit alpha-3"/>
    <property type="match status" value="1"/>
</dbReference>
<dbReference type="InterPro" id="IPR011644">
    <property type="entry name" value="Heme_NO-bd"/>
</dbReference>
<dbReference type="GeneID" id="110196646"/>
<evidence type="ECO:0000256" key="6">
    <source>
        <dbReference type="ARBA" id="ARBA00023239"/>
    </source>
</evidence>
<dbReference type="Pfam" id="PF07700">
    <property type="entry name" value="HNOB"/>
    <property type="match status" value="1"/>
</dbReference>